<evidence type="ECO:0000256" key="7">
    <source>
        <dbReference type="SAM" id="Phobius"/>
    </source>
</evidence>
<feature type="transmembrane region" description="Helical" evidence="7">
    <location>
        <begin position="139"/>
        <end position="156"/>
    </location>
</feature>
<reference evidence="10" key="1">
    <citation type="submission" date="2011-04" db="EMBL/GenBank/DDBJ databases">
        <title>The complete genome of Porphyromonas asaccharolytica DSM 20707.</title>
        <authorList>
            <person name="Lucas S."/>
            <person name="Han J."/>
            <person name="Lapidus A."/>
            <person name="Bruce D."/>
            <person name="Goodwin L."/>
            <person name="Pitluck S."/>
            <person name="Peters L."/>
            <person name="Kyrpides N."/>
            <person name="Mavromatis K."/>
            <person name="Ivanova N."/>
            <person name="Ovchinnikova G."/>
            <person name="Pagani I."/>
            <person name="Lu M."/>
            <person name="Detter J.C."/>
            <person name="Tapia R."/>
            <person name="Han C."/>
            <person name="Land M."/>
            <person name="Hauser L."/>
            <person name="Markowitz V."/>
            <person name="Cheng J.-F."/>
            <person name="Hugenholtz P."/>
            <person name="Woyke T."/>
            <person name="Wu D."/>
            <person name="Gronow S."/>
            <person name="Wellnitz S."/>
            <person name="Brambilla E."/>
            <person name="Klenk H.-P."/>
            <person name="Eisen J.A."/>
        </authorList>
    </citation>
    <scope>NUCLEOTIDE SEQUENCE [LARGE SCALE GENOMIC DNA]</scope>
    <source>
        <strain evidence="10">ATCC 25260 / DSM 20707 / VPI 4198</strain>
    </source>
</reference>
<evidence type="ECO:0000256" key="3">
    <source>
        <dbReference type="ARBA" id="ARBA00022679"/>
    </source>
</evidence>
<feature type="transmembrane region" description="Helical" evidence="7">
    <location>
        <begin position="161"/>
        <end position="179"/>
    </location>
</feature>
<dbReference type="Proteomes" id="UP000006545">
    <property type="component" value="Chromosome"/>
</dbReference>
<dbReference type="GO" id="GO:0016776">
    <property type="term" value="F:phosphotransferase activity, phosphate group as acceptor"/>
    <property type="evidence" value="ECO:0007669"/>
    <property type="project" value="TreeGrafter"/>
</dbReference>
<evidence type="ECO:0000259" key="8">
    <source>
        <dbReference type="Pfam" id="PF00884"/>
    </source>
</evidence>
<evidence type="ECO:0000256" key="6">
    <source>
        <dbReference type="ARBA" id="ARBA00023136"/>
    </source>
</evidence>
<keyword evidence="2" id="KW-1003">Cell membrane</keyword>
<keyword evidence="3" id="KW-0808">Transferase</keyword>
<proteinExistence type="predicted"/>
<organism evidence="9 10">
    <name type="scientific">Porphyromonas asaccharolytica (strain ATCC 25260 / DSM 20707 / BCRC 10618 / CCUG 7834 / JCM 6326 / LMG 13178 / VPI 4198 / B440)</name>
    <name type="common">Bacteroides asaccharolyticus</name>
    <dbReference type="NCBI Taxonomy" id="879243"/>
    <lineage>
        <taxon>Bacteria</taxon>
        <taxon>Pseudomonadati</taxon>
        <taxon>Bacteroidota</taxon>
        <taxon>Bacteroidia</taxon>
        <taxon>Bacteroidales</taxon>
        <taxon>Porphyromonadaceae</taxon>
        <taxon>Porphyromonas</taxon>
    </lineage>
</organism>
<dbReference type="InterPro" id="IPR040423">
    <property type="entry name" value="PEA_transferase"/>
</dbReference>
<dbReference type="AlphaFoldDB" id="F4KN85"/>
<feature type="transmembrane region" description="Helical" evidence="7">
    <location>
        <begin position="54"/>
        <end position="75"/>
    </location>
</feature>
<dbReference type="Pfam" id="PF00884">
    <property type="entry name" value="Sulfatase"/>
    <property type="match status" value="1"/>
</dbReference>
<dbReference type="GO" id="GO:0009244">
    <property type="term" value="P:lipopolysaccharide core region biosynthetic process"/>
    <property type="evidence" value="ECO:0007669"/>
    <property type="project" value="TreeGrafter"/>
</dbReference>
<feature type="transmembrane region" description="Helical" evidence="7">
    <location>
        <begin position="82"/>
        <end position="101"/>
    </location>
</feature>
<evidence type="ECO:0000256" key="5">
    <source>
        <dbReference type="ARBA" id="ARBA00022989"/>
    </source>
</evidence>
<name>F4KN85_PORAD</name>
<evidence type="ECO:0000256" key="1">
    <source>
        <dbReference type="ARBA" id="ARBA00004651"/>
    </source>
</evidence>
<evidence type="ECO:0000313" key="10">
    <source>
        <dbReference type="Proteomes" id="UP000006545"/>
    </source>
</evidence>
<protein>
    <submittedName>
        <fullName evidence="9">Sulfatase</fullName>
    </submittedName>
</protein>
<dbReference type="eggNOG" id="COG2194">
    <property type="taxonomic scope" value="Bacteria"/>
</dbReference>
<keyword evidence="6 7" id="KW-0472">Membrane</keyword>
<dbReference type="OrthoDB" id="9786870at2"/>
<keyword evidence="4 7" id="KW-0812">Transmembrane</keyword>
<dbReference type="PANTHER" id="PTHR30443">
    <property type="entry name" value="INNER MEMBRANE PROTEIN"/>
    <property type="match status" value="1"/>
</dbReference>
<dbReference type="KEGG" id="pah:Poras_1463"/>
<dbReference type="InterPro" id="IPR058130">
    <property type="entry name" value="PEA_transf_C"/>
</dbReference>
<keyword evidence="10" id="KW-1185">Reference proteome</keyword>
<dbReference type="PANTHER" id="PTHR30443:SF2">
    <property type="entry name" value="PHOSPHOETHANOLAMINE TRANSFERASE EPTC"/>
    <property type="match status" value="1"/>
</dbReference>
<evidence type="ECO:0000313" key="9">
    <source>
        <dbReference type="EMBL" id="AEE13396.1"/>
    </source>
</evidence>
<feature type="transmembrane region" description="Helical" evidence="7">
    <location>
        <begin position="29"/>
        <end position="48"/>
    </location>
</feature>
<evidence type="ECO:0000256" key="2">
    <source>
        <dbReference type="ARBA" id="ARBA00022475"/>
    </source>
</evidence>
<dbReference type="HOGENOM" id="CLU_018534_3_1_10"/>
<dbReference type="GO" id="GO:0005886">
    <property type="term" value="C:plasma membrane"/>
    <property type="evidence" value="ECO:0007669"/>
    <property type="project" value="UniProtKB-SubCell"/>
</dbReference>
<dbReference type="InterPro" id="IPR000917">
    <property type="entry name" value="Sulfatase_N"/>
</dbReference>
<evidence type="ECO:0000256" key="4">
    <source>
        <dbReference type="ARBA" id="ARBA00022692"/>
    </source>
</evidence>
<feature type="domain" description="Sulfatase N-terminal" evidence="8">
    <location>
        <begin position="246"/>
        <end position="546"/>
    </location>
</feature>
<dbReference type="CDD" id="cd16017">
    <property type="entry name" value="LptA"/>
    <property type="match status" value="1"/>
</dbReference>
<dbReference type="Gene3D" id="3.40.720.10">
    <property type="entry name" value="Alkaline Phosphatase, subunit A"/>
    <property type="match status" value="1"/>
</dbReference>
<dbReference type="InterPro" id="IPR017850">
    <property type="entry name" value="Alkaline_phosphatase_core_sf"/>
</dbReference>
<sequence length="587" mass="66325">MFLKIKRLLSICGGYLKQLLGRMCSMPTLFTFLTLLQVLMGSLMILHLRMEMPLLLWLGGYIAGTAILMTLPAILPKRWWRITWTSLIVLLSAVLFIYEYYLLTEHGTLLTQTVLLQYYTPWADEVCRSLLPWSMPMHTLLEAIGLLCGISLVTWLTNKGWGLLFMILLLLISGIPHATQLSPIVAGGISNEEAYTLAHEYNMMSRYVATTLGVFTNQKRYDEMGQNLWKNTPTNVRLMPQRQPHNVVVIIGESLRRLDMHCYGYPLENTPRLDSLVQAGSLVLYDDVVCPQPNTLTSLRRVLTIRGEDEQAPWDATTTLPITFSSAGYKTYWCSNQEMAGDWIEEVSLIASTADSSYYTDGSTSSALHWKAGRVKHDELILPHLIVYRQTSSPNGSLLVVAHLMGSHASFADRYPNDRFSRFTAKDVKQIEPRLSSGEAQNSAEYMNSILYNDSIVSEIIKYYSQSSSIVIYFSDHAISRYDNPKAPTQAAHGVCESALQIPFMVYMSDQFAAENPDVLLAVQRARYKPFMTDLFTSSLMGLMGIESNYTIPRLQLWSLSYDATRPRCIKGFGSEVTFSPKHPDQL</sequence>
<dbReference type="STRING" id="879243.Poras_1463"/>
<dbReference type="SUPFAM" id="SSF53649">
    <property type="entry name" value="Alkaline phosphatase-like"/>
    <property type="match status" value="1"/>
</dbReference>
<keyword evidence="5 7" id="KW-1133">Transmembrane helix</keyword>
<comment type="subcellular location">
    <subcellularLocation>
        <location evidence="1">Cell membrane</location>
        <topology evidence="1">Multi-pass membrane protein</topology>
    </subcellularLocation>
</comment>
<gene>
    <name evidence="9" type="ordered locus">Poras_1463</name>
</gene>
<dbReference type="EMBL" id="CP002689">
    <property type="protein sequence ID" value="AEE13396.1"/>
    <property type="molecule type" value="Genomic_DNA"/>
</dbReference>
<accession>F4KN85</accession>